<organism evidence="7 8">
    <name type="scientific">Starmerella bacillaris</name>
    <name type="common">Yeast</name>
    <name type="synonym">Candida zemplinina</name>
    <dbReference type="NCBI Taxonomy" id="1247836"/>
    <lineage>
        <taxon>Eukaryota</taxon>
        <taxon>Fungi</taxon>
        <taxon>Dikarya</taxon>
        <taxon>Ascomycota</taxon>
        <taxon>Saccharomycotina</taxon>
        <taxon>Dipodascomycetes</taxon>
        <taxon>Dipodascales</taxon>
        <taxon>Trichomonascaceae</taxon>
        <taxon>Starmerella</taxon>
    </lineage>
</organism>
<dbReference type="PANTHER" id="PTHR39490">
    <property type="entry name" value="ARRESTIN DOMAIN-CONTAINING PROTEIN D"/>
    <property type="match status" value="1"/>
</dbReference>
<sequence>MAMEVQSAFLTVGHSSLSNASNLSNGSNGSNVSDSIDANGSIDTSEIGQSMKQQPLDFAKRKVSDAHTQKLFSQLSSMTSRSPSRLQDPMIGRGDERVLDFEDQERITSPASTEAYFNSNNNTDMGENTSGDGSDFNPGSQGLATSPSLISPRTNLPLPDIDYQSSYKAKKRHYEPARVVLHKIELQKPRNDSIKSDHYQENVIMPNSLLSTLGSSPDNDTPLRQIRELKQPIYVPAVLRPTEANAYGVNKGKVTMHTSYAGQASTKHWAEDKSTTNCQGCHRSFAWYRRRHHCRKCGKIFCSSDVRYQVGLDRMLNFSVLGQPSKACKQCADNFKAFCTDTPVLSNAATMEPVAVVPEEVDTPEDVPKWSTF</sequence>
<feature type="domain" description="FYVE-type" evidence="6">
    <location>
        <begin position="272"/>
        <end position="336"/>
    </location>
</feature>
<dbReference type="Gene3D" id="3.30.40.10">
    <property type="entry name" value="Zinc/RING finger domain, C3HC4 (zinc finger)"/>
    <property type="match status" value="1"/>
</dbReference>
<evidence type="ECO:0000313" key="7">
    <source>
        <dbReference type="EMBL" id="GMM52612.1"/>
    </source>
</evidence>
<dbReference type="CDD" id="cd15760">
    <property type="entry name" value="FYVE_scVPS27p_like"/>
    <property type="match status" value="1"/>
</dbReference>
<dbReference type="SUPFAM" id="SSF57903">
    <property type="entry name" value="FYVE/PHD zinc finger"/>
    <property type="match status" value="1"/>
</dbReference>
<keyword evidence="8" id="KW-1185">Reference proteome</keyword>
<dbReference type="GO" id="GO:0008270">
    <property type="term" value="F:zinc ion binding"/>
    <property type="evidence" value="ECO:0007669"/>
    <property type="project" value="UniProtKB-KW"/>
</dbReference>
<evidence type="ECO:0000256" key="2">
    <source>
        <dbReference type="ARBA" id="ARBA00022771"/>
    </source>
</evidence>
<dbReference type="InterPro" id="IPR017455">
    <property type="entry name" value="Znf_FYVE-rel"/>
</dbReference>
<dbReference type="PANTHER" id="PTHR39490:SF8">
    <property type="entry name" value="ZINC FINGER FYVE DOMAIN-CONTAINING PROTEIN 21"/>
    <property type="match status" value="1"/>
</dbReference>
<dbReference type="InterPro" id="IPR011011">
    <property type="entry name" value="Znf_FYVE_PHD"/>
</dbReference>
<dbReference type="InterPro" id="IPR013083">
    <property type="entry name" value="Znf_RING/FYVE/PHD"/>
</dbReference>
<feature type="compositionally biased region" description="Low complexity" evidence="5">
    <location>
        <begin position="17"/>
        <end position="35"/>
    </location>
</feature>
<feature type="compositionally biased region" description="Polar residues" evidence="5">
    <location>
        <begin position="108"/>
        <end position="154"/>
    </location>
</feature>
<evidence type="ECO:0000256" key="3">
    <source>
        <dbReference type="ARBA" id="ARBA00022833"/>
    </source>
</evidence>
<evidence type="ECO:0000256" key="5">
    <source>
        <dbReference type="SAM" id="MobiDB-lite"/>
    </source>
</evidence>
<dbReference type="Pfam" id="PF01363">
    <property type="entry name" value="FYVE"/>
    <property type="match status" value="1"/>
</dbReference>
<accession>A0AAV5RNV9</accession>
<dbReference type="PROSITE" id="PS50178">
    <property type="entry name" value="ZF_FYVE"/>
    <property type="match status" value="1"/>
</dbReference>
<feature type="region of interest" description="Disordered" evidence="5">
    <location>
        <begin position="108"/>
        <end position="157"/>
    </location>
</feature>
<evidence type="ECO:0000313" key="8">
    <source>
        <dbReference type="Proteomes" id="UP001362899"/>
    </source>
</evidence>
<feature type="region of interest" description="Disordered" evidence="5">
    <location>
        <begin position="17"/>
        <end position="49"/>
    </location>
</feature>
<evidence type="ECO:0000256" key="4">
    <source>
        <dbReference type="PROSITE-ProRule" id="PRU00091"/>
    </source>
</evidence>
<reference evidence="7 8" key="1">
    <citation type="journal article" date="2023" name="Elife">
        <title>Identification of key yeast species and microbe-microbe interactions impacting larval growth of Drosophila in the wild.</title>
        <authorList>
            <person name="Mure A."/>
            <person name="Sugiura Y."/>
            <person name="Maeda R."/>
            <person name="Honda K."/>
            <person name="Sakurai N."/>
            <person name="Takahashi Y."/>
            <person name="Watada M."/>
            <person name="Katoh T."/>
            <person name="Gotoh A."/>
            <person name="Gotoh Y."/>
            <person name="Taniguchi I."/>
            <person name="Nakamura K."/>
            <person name="Hayashi T."/>
            <person name="Katayama T."/>
            <person name="Uemura T."/>
            <person name="Hattori Y."/>
        </authorList>
    </citation>
    <scope>NUCLEOTIDE SEQUENCE [LARGE SCALE GENOMIC DNA]</scope>
    <source>
        <strain evidence="7 8">SB-73</strain>
    </source>
</reference>
<dbReference type="AlphaFoldDB" id="A0AAV5RNV9"/>
<keyword evidence="1" id="KW-0479">Metal-binding</keyword>
<dbReference type="Proteomes" id="UP001362899">
    <property type="component" value="Unassembled WGS sequence"/>
</dbReference>
<evidence type="ECO:0000259" key="6">
    <source>
        <dbReference type="PROSITE" id="PS50178"/>
    </source>
</evidence>
<evidence type="ECO:0000256" key="1">
    <source>
        <dbReference type="ARBA" id="ARBA00022723"/>
    </source>
</evidence>
<dbReference type="InterPro" id="IPR052113">
    <property type="entry name" value="FYVE-type_Zinc_Finger"/>
</dbReference>
<protein>
    <submittedName>
        <fullName evidence="7">Pib2 protein</fullName>
    </submittedName>
</protein>
<keyword evidence="3" id="KW-0862">Zinc</keyword>
<gene>
    <name evidence="7" type="ORF">DASB73_035750</name>
</gene>
<comment type="caution">
    <text evidence="7">The sequence shown here is derived from an EMBL/GenBank/DDBJ whole genome shotgun (WGS) entry which is preliminary data.</text>
</comment>
<dbReference type="SMART" id="SM00064">
    <property type="entry name" value="FYVE"/>
    <property type="match status" value="1"/>
</dbReference>
<proteinExistence type="predicted"/>
<keyword evidence="2 4" id="KW-0863">Zinc-finger</keyword>
<dbReference type="EMBL" id="BTGC01000008">
    <property type="protein sequence ID" value="GMM52612.1"/>
    <property type="molecule type" value="Genomic_DNA"/>
</dbReference>
<dbReference type="GO" id="GO:0032266">
    <property type="term" value="F:phosphatidylinositol-3-phosphate binding"/>
    <property type="evidence" value="ECO:0007669"/>
    <property type="project" value="UniProtKB-ARBA"/>
</dbReference>
<feature type="compositionally biased region" description="Polar residues" evidence="5">
    <location>
        <begin position="36"/>
        <end position="49"/>
    </location>
</feature>
<name>A0AAV5RNV9_STABA</name>
<dbReference type="InterPro" id="IPR000306">
    <property type="entry name" value="Znf_FYVE"/>
</dbReference>